<keyword evidence="3" id="KW-0732">Signal</keyword>
<dbReference type="EMBL" id="CP099420">
    <property type="protein sequence ID" value="USW50755.1"/>
    <property type="molecule type" value="Genomic_DNA"/>
</dbReference>
<reference evidence="4" key="1">
    <citation type="submission" date="2022-06" db="EMBL/GenBank/DDBJ databases">
        <title>Complete genome sequences of two strains of the flax pathogen Septoria linicola.</title>
        <authorList>
            <person name="Lapalu N."/>
            <person name="Simon A."/>
            <person name="Demenou B."/>
            <person name="Paumier D."/>
            <person name="Guillot M.-P."/>
            <person name="Gout L."/>
            <person name="Valade R."/>
        </authorList>
    </citation>
    <scope>NUCLEOTIDE SEQUENCE</scope>
    <source>
        <strain evidence="4">SE15195</strain>
    </source>
</reference>
<feature type="signal peptide" evidence="3">
    <location>
        <begin position="1"/>
        <end position="19"/>
    </location>
</feature>
<feature type="transmembrane region" description="Helical" evidence="2">
    <location>
        <begin position="229"/>
        <end position="251"/>
    </location>
</feature>
<dbReference type="OrthoDB" id="3878372at2759"/>
<evidence type="ECO:0000256" key="2">
    <source>
        <dbReference type="SAM" id="Phobius"/>
    </source>
</evidence>
<proteinExistence type="predicted"/>
<keyword evidence="2" id="KW-1133">Transmembrane helix</keyword>
<dbReference type="AlphaFoldDB" id="A0A9Q9AQK3"/>
<evidence type="ECO:0000256" key="3">
    <source>
        <dbReference type="SAM" id="SignalP"/>
    </source>
</evidence>
<gene>
    <name evidence="4" type="ORF">Slin15195_G040740</name>
</gene>
<feature type="region of interest" description="Disordered" evidence="1">
    <location>
        <begin position="131"/>
        <end position="154"/>
    </location>
</feature>
<accession>A0A9Q9AQK3</accession>
<dbReference type="Proteomes" id="UP001056384">
    <property type="component" value="Chromosome 3"/>
</dbReference>
<name>A0A9Q9AQK3_9PEZI</name>
<evidence type="ECO:0000313" key="5">
    <source>
        <dbReference type="Proteomes" id="UP001056384"/>
    </source>
</evidence>
<evidence type="ECO:0000313" key="4">
    <source>
        <dbReference type="EMBL" id="USW50755.1"/>
    </source>
</evidence>
<evidence type="ECO:0000256" key="1">
    <source>
        <dbReference type="SAM" id="MobiDB-lite"/>
    </source>
</evidence>
<keyword evidence="5" id="KW-1185">Reference proteome</keyword>
<keyword evidence="2" id="KW-0812">Transmembrane</keyword>
<organism evidence="4 5">
    <name type="scientific">Septoria linicola</name>
    <dbReference type="NCBI Taxonomy" id="215465"/>
    <lineage>
        <taxon>Eukaryota</taxon>
        <taxon>Fungi</taxon>
        <taxon>Dikarya</taxon>
        <taxon>Ascomycota</taxon>
        <taxon>Pezizomycotina</taxon>
        <taxon>Dothideomycetes</taxon>
        <taxon>Dothideomycetidae</taxon>
        <taxon>Mycosphaerellales</taxon>
        <taxon>Mycosphaerellaceae</taxon>
        <taxon>Septoria</taxon>
    </lineage>
</organism>
<feature type="chain" id="PRO_5040359021" evidence="3">
    <location>
        <begin position="20"/>
        <end position="252"/>
    </location>
</feature>
<keyword evidence="2" id="KW-0472">Membrane</keyword>
<protein>
    <submittedName>
        <fullName evidence="4">Uncharacterized protein</fullName>
    </submittedName>
</protein>
<sequence length="252" mass="26773">MHTKHILAAAAALTGPVFTQSTFQNDMSTDTSRSSISASLMNITFSDSNSRSCGNNSDTALTIAIRTLPEHQVCFNLGNTFSFPDSTYSIGKGNKCEENTICGVNYTIIATTEEFDSGLNYSQVAYTQVRNPFAPSSTTTTSNNNDDDDDDEREERRIGGRLEFQVYNGANCQKNDGVASREWNCLSAEGECDTVGFAVQSFSIEMTDPEDVGSGNCSVAKTGGAQRRYGGASGVAAVVSVVVGVVGGLVLL</sequence>